<feature type="binding site" evidence="7">
    <location>
        <begin position="163"/>
        <end position="169"/>
    </location>
    <ligand>
        <name>GTP</name>
        <dbReference type="ChEBI" id="CHEBI:37565"/>
    </ligand>
</feature>
<dbReference type="EMBL" id="CAJPVJ010000681">
    <property type="protein sequence ID" value="CAG2163139.1"/>
    <property type="molecule type" value="Genomic_DNA"/>
</dbReference>
<name>A0A7R9QCF7_9ACAR</name>
<dbReference type="AlphaFoldDB" id="A0A7R9QCF7"/>
<reference evidence="10" key="1">
    <citation type="submission" date="2020-11" db="EMBL/GenBank/DDBJ databases">
        <authorList>
            <person name="Tran Van P."/>
        </authorList>
    </citation>
    <scope>NUCLEOTIDE SEQUENCE</scope>
</reference>
<dbReference type="PANTHER" id="PTHR10218">
    <property type="entry name" value="GTP-BINDING PROTEIN ALPHA SUBUNIT"/>
    <property type="match status" value="1"/>
</dbReference>
<feature type="binding site" evidence="8">
    <location>
        <position position="48"/>
    </location>
    <ligand>
        <name>Mg(2+)</name>
        <dbReference type="ChEBI" id="CHEBI:18420"/>
    </ligand>
</feature>
<evidence type="ECO:0000313" key="10">
    <source>
        <dbReference type="EMBL" id="CAD7640743.1"/>
    </source>
</evidence>
<comment type="subcellular location">
    <subcellularLocation>
        <location evidence="9">Cell membrane</location>
    </subcellularLocation>
</comment>
<evidence type="ECO:0000256" key="9">
    <source>
        <dbReference type="RuleBase" id="RU369121"/>
    </source>
</evidence>
<dbReference type="PANTHER" id="PTHR10218:SF367">
    <property type="entry name" value="GUANINE NUCLEOTIDE-BINDING PROTEIN G(F) SUBUNIT ALPHA"/>
    <property type="match status" value="1"/>
</dbReference>
<comment type="similarity">
    <text evidence="1 9">Belongs to the G-alpha family. G(s) subfamily.</text>
</comment>
<feature type="binding site" evidence="8">
    <location>
        <position position="169"/>
    </location>
    <ligand>
        <name>Mg(2+)</name>
        <dbReference type="ChEBI" id="CHEBI:18420"/>
    </ligand>
</feature>
<protein>
    <recommendedName>
        <fullName evidence="9">Guanine nucleotide-binding protein G(s) subunit alpha</fullName>
    </recommendedName>
    <alternativeName>
        <fullName evidence="9">Adenylate cyclase-stimulating G alpha protein</fullName>
    </alternativeName>
</protein>
<keyword evidence="4 8" id="KW-0460">Magnesium</keyword>
<keyword evidence="9" id="KW-0472">Membrane</keyword>
<accession>A0A7R9QCF7</accession>
<evidence type="ECO:0000256" key="4">
    <source>
        <dbReference type="ARBA" id="ARBA00022842"/>
    </source>
</evidence>
<comment type="subunit">
    <text evidence="9">G proteins are composed of 3 units; alpha, beta and gamma. The alpha chain contains the guanine nucleotide binding site.</text>
</comment>
<dbReference type="PRINTS" id="PR00318">
    <property type="entry name" value="GPROTEINA"/>
</dbReference>
<feature type="binding site" evidence="7">
    <location>
        <begin position="44"/>
        <end position="49"/>
    </location>
    <ligand>
        <name>GTP</name>
        <dbReference type="ChEBI" id="CHEBI:37565"/>
    </ligand>
</feature>
<dbReference type="GO" id="GO:0001664">
    <property type="term" value="F:G protein-coupled receptor binding"/>
    <property type="evidence" value="ECO:0007669"/>
    <property type="project" value="TreeGrafter"/>
</dbReference>
<dbReference type="GO" id="GO:0007606">
    <property type="term" value="P:sensory perception of chemical stimulus"/>
    <property type="evidence" value="ECO:0007669"/>
    <property type="project" value="TreeGrafter"/>
</dbReference>
<dbReference type="SUPFAM" id="SSF47895">
    <property type="entry name" value="Transducin (alpha subunit), insertion domain"/>
    <property type="match status" value="1"/>
</dbReference>
<dbReference type="Proteomes" id="UP000728032">
    <property type="component" value="Unassembled WGS sequence"/>
</dbReference>
<dbReference type="GO" id="GO:0005737">
    <property type="term" value="C:cytoplasm"/>
    <property type="evidence" value="ECO:0007669"/>
    <property type="project" value="TreeGrafter"/>
</dbReference>
<comment type="function">
    <text evidence="9">Guanine nucleotide-binding proteins (G proteins) function as transducers in numerous signaling pathways controlled by G protein-coupled receptors (GPCRs).</text>
</comment>
<evidence type="ECO:0000256" key="1">
    <source>
        <dbReference type="ARBA" id="ARBA00007172"/>
    </source>
</evidence>
<gene>
    <name evidence="10" type="ORF">ONB1V03_LOCUS2723</name>
</gene>
<feature type="binding site" evidence="7">
    <location>
        <position position="349"/>
    </location>
    <ligand>
        <name>GTP</name>
        <dbReference type="ChEBI" id="CHEBI:37565"/>
    </ligand>
</feature>
<evidence type="ECO:0000256" key="5">
    <source>
        <dbReference type="ARBA" id="ARBA00023134"/>
    </source>
</evidence>
<dbReference type="InterPro" id="IPR001019">
    <property type="entry name" value="Gprotein_alpha_su"/>
</dbReference>
<keyword evidence="3 7" id="KW-0547">Nucleotide-binding</keyword>
<dbReference type="OrthoDB" id="5817230at2759"/>
<dbReference type="PROSITE" id="PS51882">
    <property type="entry name" value="G_ALPHA"/>
    <property type="match status" value="1"/>
</dbReference>
<dbReference type="CDD" id="cd00066">
    <property type="entry name" value="G-alpha"/>
    <property type="match status" value="1"/>
</dbReference>
<organism evidence="10">
    <name type="scientific">Oppiella nova</name>
    <dbReference type="NCBI Taxonomy" id="334625"/>
    <lineage>
        <taxon>Eukaryota</taxon>
        <taxon>Metazoa</taxon>
        <taxon>Ecdysozoa</taxon>
        <taxon>Arthropoda</taxon>
        <taxon>Chelicerata</taxon>
        <taxon>Arachnida</taxon>
        <taxon>Acari</taxon>
        <taxon>Acariformes</taxon>
        <taxon>Sarcoptiformes</taxon>
        <taxon>Oribatida</taxon>
        <taxon>Brachypylina</taxon>
        <taxon>Oppioidea</taxon>
        <taxon>Oppiidae</taxon>
        <taxon>Oppiella</taxon>
    </lineage>
</organism>
<dbReference type="GO" id="GO:0003924">
    <property type="term" value="F:GTPase activity"/>
    <property type="evidence" value="ECO:0007669"/>
    <property type="project" value="UniProtKB-UniRule"/>
</dbReference>
<dbReference type="GO" id="GO:0031683">
    <property type="term" value="F:G-protein beta/gamma-subunit complex binding"/>
    <property type="evidence" value="ECO:0007669"/>
    <property type="project" value="UniProtKB-UniRule"/>
</dbReference>
<dbReference type="InterPro" id="IPR000367">
    <property type="entry name" value="Gprotein_alpha_S"/>
</dbReference>
<dbReference type="Gene3D" id="1.10.400.10">
    <property type="entry name" value="GI Alpha 1, domain 2-like"/>
    <property type="match status" value="1"/>
</dbReference>
<keyword evidence="2 8" id="KW-0479">Metal-binding</keyword>
<evidence type="ECO:0000256" key="2">
    <source>
        <dbReference type="ARBA" id="ARBA00022723"/>
    </source>
</evidence>
<dbReference type="EMBL" id="OC915506">
    <property type="protein sequence ID" value="CAD7640743.1"/>
    <property type="molecule type" value="Genomic_DNA"/>
</dbReference>
<dbReference type="InterPro" id="IPR011025">
    <property type="entry name" value="GproteinA_insert"/>
</dbReference>
<dbReference type="GO" id="GO:0007191">
    <property type="term" value="P:adenylate cyclase-activating dopamine receptor signaling pathway"/>
    <property type="evidence" value="ECO:0007669"/>
    <property type="project" value="TreeGrafter"/>
</dbReference>
<evidence type="ECO:0000256" key="3">
    <source>
        <dbReference type="ARBA" id="ARBA00022741"/>
    </source>
</evidence>
<keyword evidence="6 9" id="KW-0807">Transducer</keyword>
<proteinExistence type="inferred from homology"/>
<keyword evidence="5 7" id="KW-0342">GTP-binding</keyword>
<feature type="binding site" evidence="7">
    <location>
        <begin position="263"/>
        <end position="266"/>
    </location>
    <ligand>
        <name>GTP</name>
        <dbReference type="ChEBI" id="CHEBI:37565"/>
    </ligand>
</feature>
<dbReference type="SUPFAM" id="SSF52540">
    <property type="entry name" value="P-loop containing nucleoside triphosphate hydrolases"/>
    <property type="match status" value="1"/>
</dbReference>
<dbReference type="GO" id="GO:0005834">
    <property type="term" value="C:heterotrimeric G-protein complex"/>
    <property type="evidence" value="ECO:0007669"/>
    <property type="project" value="UniProtKB-UniRule"/>
</dbReference>
<dbReference type="GO" id="GO:0005525">
    <property type="term" value="F:GTP binding"/>
    <property type="evidence" value="ECO:0007669"/>
    <property type="project" value="UniProtKB-UniRule"/>
</dbReference>
<dbReference type="PRINTS" id="PR00443">
    <property type="entry name" value="GPROTEINAS"/>
</dbReference>
<dbReference type="GO" id="GO:0046872">
    <property type="term" value="F:metal ion binding"/>
    <property type="evidence" value="ECO:0007669"/>
    <property type="project" value="UniProtKB-UniRule"/>
</dbReference>
<keyword evidence="9" id="KW-1003">Cell membrane</keyword>
<keyword evidence="11" id="KW-1185">Reference proteome</keyword>
<evidence type="ECO:0000256" key="6">
    <source>
        <dbReference type="ARBA" id="ARBA00023224"/>
    </source>
</evidence>
<evidence type="ECO:0000313" key="11">
    <source>
        <dbReference type="Proteomes" id="UP000728032"/>
    </source>
</evidence>
<evidence type="ECO:0000256" key="7">
    <source>
        <dbReference type="PIRSR" id="PIRSR601019-1"/>
    </source>
</evidence>
<dbReference type="FunFam" id="3.40.50.300:FF:000720">
    <property type="entry name" value="Guanine nucleotide-binding protein G(k) subunit alpha"/>
    <property type="match status" value="1"/>
</dbReference>
<sequence>MPALCICNNNDPNRRASKELDKKINVWMKQYRKSIKLLLLGAGESGKTTIIKQMKILHIEGFSDAERKEKALEIRCNLLEAIKELTENMPYLKPPITLHNTNNQNSLDFVHNLDMSTADSYSYPEEFYDNVKRLWSDQGVQGFLDKIDVIRGADYVPSDQDVLNCRKRTSEIQRIEFEVKVPLQFGGGTQMMFDVGGQRGERRKWIQVFDGITAILFLVASSGFDTNLREDNQTNRLRESLSLFEDVWSSKFLIDSGFILFLNKQDVLKEKIERGSKIENYFPEYHTFVMSSKDGDPNDPYLKGRSFIRELFLEITRKPPDHRKFSTSNYVNENSNEKKRECFCHFTTATDTNNIKRVFENVHTMIIIQNLENIGLT</sequence>
<evidence type="ECO:0000256" key="8">
    <source>
        <dbReference type="PIRSR" id="PIRSR601019-2"/>
    </source>
</evidence>
<dbReference type="Gene3D" id="3.40.50.300">
    <property type="entry name" value="P-loop containing nucleotide triphosphate hydrolases"/>
    <property type="match status" value="1"/>
</dbReference>
<dbReference type="Pfam" id="PF00503">
    <property type="entry name" value="G-alpha"/>
    <property type="match status" value="1"/>
</dbReference>
<dbReference type="SMART" id="SM00275">
    <property type="entry name" value="G_alpha"/>
    <property type="match status" value="1"/>
</dbReference>
<feature type="binding site" evidence="7">
    <location>
        <begin position="194"/>
        <end position="198"/>
    </location>
    <ligand>
        <name>GTP</name>
        <dbReference type="ChEBI" id="CHEBI:37565"/>
    </ligand>
</feature>
<dbReference type="InterPro" id="IPR027417">
    <property type="entry name" value="P-loop_NTPase"/>
</dbReference>